<dbReference type="RefSeq" id="XP_019020576.1">
    <property type="nucleotide sequence ID" value="XM_019159650.1"/>
</dbReference>
<dbReference type="EMBL" id="KV454001">
    <property type="protein sequence ID" value="ODQ49463.1"/>
    <property type="molecule type" value="Genomic_DNA"/>
</dbReference>
<gene>
    <name evidence="1" type="ORF">PICMEDRAFT_102262</name>
</gene>
<dbReference type="GeneID" id="30176337"/>
<accession>A0A1E3NV92</accession>
<name>A0A1E3NV92_9ASCO</name>
<proteinExistence type="predicted"/>
<evidence type="ECO:0000313" key="2">
    <source>
        <dbReference type="Proteomes" id="UP000094455"/>
    </source>
</evidence>
<dbReference type="AlphaFoldDB" id="A0A1E3NV92"/>
<evidence type="ECO:0000313" key="1">
    <source>
        <dbReference type="EMBL" id="ODQ49463.1"/>
    </source>
</evidence>
<keyword evidence="2" id="KW-1185">Reference proteome</keyword>
<reference evidence="1 2" key="1">
    <citation type="journal article" date="2016" name="Proc. Natl. Acad. Sci. U.S.A.">
        <title>Comparative genomics of biotechnologically important yeasts.</title>
        <authorList>
            <person name="Riley R."/>
            <person name="Haridas S."/>
            <person name="Wolfe K.H."/>
            <person name="Lopes M.R."/>
            <person name="Hittinger C.T."/>
            <person name="Goeker M."/>
            <person name="Salamov A.A."/>
            <person name="Wisecaver J.H."/>
            <person name="Long T.M."/>
            <person name="Calvey C.H."/>
            <person name="Aerts A.L."/>
            <person name="Barry K.W."/>
            <person name="Choi C."/>
            <person name="Clum A."/>
            <person name="Coughlan A.Y."/>
            <person name="Deshpande S."/>
            <person name="Douglass A.P."/>
            <person name="Hanson S.J."/>
            <person name="Klenk H.-P."/>
            <person name="LaButti K.M."/>
            <person name="Lapidus A."/>
            <person name="Lindquist E.A."/>
            <person name="Lipzen A.M."/>
            <person name="Meier-Kolthoff J.P."/>
            <person name="Ohm R.A."/>
            <person name="Otillar R.P."/>
            <person name="Pangilinan J.L."/>
            <person name="Peng Y."/>
            <person name="Rokas A."/>
            <person name="Rosa C.A."/>
            <person name="Scheuner C."/>
            <person name="Sibirny A.A."/>
            <person name="Slot J.C."/>
            <person name="Stielow J.B."/>
            <person name="Sun H."/>
            <person name="Kurtzman C.P."/>
            <person name="Blackwell M."/>
            <person name="Grigoriev I.V."/>
            <person name="Jeffries T.W."/>
        </authorList>
    </citation>
    <scope>NUCLEOTIDE SEQUENCE [LARGE SCALE GENOMIC DNA]</scope>
    <source>
        <strain evidence="1 2">NRRL Y-2026</strain>
    </source>
</reference>
<dbReference type="Proteomes" id="UP000094455">
    <property type="component" value="Unassembled WGS sequence"/>
</dbReference>
<organism evidence="1 2">
    <name type="scientific">Pichia membranifaciens NRRL Y-2026</name>
    <dbReference type="NCBI Taxonomy" id="763406"/>
    <lineage>
        <taxon>Eukaryota</taxon>
        <taxon>Fungi</taxon>
        <taxon>Dikarya</taxon>
        <taxon>Ascomycota</taxon>
        <taxon>Saccharomycotina</taxon>
        <taxon>Pichiomycetes</taxon>
        <taxon>Pichiales</taxon>
        <taxon>Pichiaceae</taxon>
        <taxon>Pichia</taxon>
    </lineage>
</organism>
<sequence length="119" mass="12895">MVANRGNVWCRRVARSDGAKTRLEGFPAAIPGLSRSSGSGTCLSALCCSSDRPPQQYSPSNACLIHVCQKKTLHRLFLPSAGPSGPDGPSFLPARFAHEQSRRRFPFRTGRVPRRGVAC</sequence>
<protein>
    <submittedName>
        <fullName evidence="1">Uncharacterized protein</fullName>
    </submittedName>
</protein>